<dbReference type="OrthoDB" id="1927263at2759"/>
<dbReference type="PANTHER" id="PTHR33492:SF11">
    <property type="entry name" value="OS04G0670900 PROTEIN"/>
    <property type="match status" value="1"/>
</dbReference>
<proteinExistence type="predicted"/>
<dbReference type="PROSITE" id="PS50090">
    <property type="entry name" value="MYB_LIKE"/>
    <property type="match status" value="1"/>
</dbReference>
<name>A0A8T2RE51_CERRI</name>
<dbReference type="InterPro" id="IPR044822">
    <property type="entry name" value="Myb_DNA-bind_4"/>
</dbReference>
<feature type="domain" description="Myb-like" evidence="2">
    <location>
        <begin position="44"/>
        <end position="107"/>
    </location>
</feature>
<dbReference type="Gene3D" id="1.10.10.60">
    <property type="entry name" value="Homeodomain-like"/>
    <property type="match status" value="1"/>
</dbReference>
<organism evidence="3 4">
    <name type="scientific">Ceratopteris richardii</name>
    <name type="common">Triangle waterfern</name>
    <dbReference type="NCBI Taxonomy" id="49495"/>
    <lineage>
        <taxon>Eukaryota</taxon>
        <taxon>Viridiplantae</taxon>
        <taxon>Streptophyta</taxon>
        <taxon>Embryophyta</taxon>
        <taxon>Tracheophyta</taxon>
        <taxon>Polypodiopsida</taxon>
        <taxon>Polypodiidae</taxon>
        <taxon>Polypodiales</taxon>
        <taxon>Pteridineae</taxon>
        <taxon>Pteridaceae</taxon>
        <taxon>Parkerioideae</taxon>
        <taxon>Ceratopteris</taxon>
    </lineage>
</organism>
<sequence>MRHALHKSFVLKACLWRNSTRGIASEPVVQCHSGADRNSTLGQRWLEHENEVLLKAIQKQEHLIEKAENPSAESHRRLKWEEIETFCHSEGIFRSAEQCRNRWQRLLNAFNRVKSWESCRSPTKTSFWAMKASDRKSGGLPPTFDRSTFDFIDLIQNRKDISRSMVASAAGEEATAENPSSEKLDNHDCSKQCAESQHTRESDHLEAKRFAGENLNECICGYNDELNTAAVRSTQEELSSGDDDREPMLVRHYIKECLSYLKDLDYSSHNAENATKNECNGVTMVNYADVVVPNSTKSSVPVDSKNA</sequence>
<comment type="caution">
    <text evidence="3">The sequence shown here is derived from an EMBL/GenBank/DDBJ whole genome shotgun (WGS) entry which is preliminary data.</text>
</comment>
<evidence type="ECO:0000259" key="2">
    <source>
        <dbReference type="PROSITE" id="PS50090"/>
    </source>
</evidence>
<keyword evidence="4" id="KW-1185">Reference proteome</keyword>
<reference evidence="3" key="1">
    <citation type="submission" date="2021-08" db="EMBL/GenBank/DDBJ databases">
        <title>WGS assembly of Ceratopteris richardii.</title>
        <authorList>
            <person name="Marchant D.B."/>
            <person name="Chen G."/>
            <person name="Jenkins J."/>
            <person name="Shu S."/>
            <person name="Leebens-Mack J."/>
            <person name="Grimwood J."/>
            <person name="Schmutz J."/>
            <person name="Soltis P."/>
            <person name="Soltis D."/>
            <person name="Chen Z.-H."/>
        </authorList>
    </citation>
    <scope>NUCLEOTIDE SEQUENCE</scope>
    <source>
        <strain evidence="3">Whitten #5841</strain>
        <tissue evidence="3">Leaf</tissue>
    </source>
</reference>
<dbReference type="InterPro" id="IPR001005">
    <property type="entry name" value="SANT/Myb"/>
</dbReference>
<dbReference type="Proteomes" id="UP000825935">
    <property type="component" value="Chromosome 28"/>
</dbReference>
<evidence type="ECO:0000313" key="3">
    <source>
        <dbReference type="EMBL" id="KAH7294074.1"/>
    </source>
</evidence>
<dbReference type="Pfam" id="PF13837">
    <property type="entry name" value="Myb_DNA-bind_4"/>
    <property type="match status" value="1"/>
</dbReference>
<evidence type="ECO:0000256" key="1">
    <source>
        <dbReference type="SAM" id="MobiDB-lite"/>
    </source>
</evidence>
<feature type="region of interest" description="Disordered" evidence="1">
    <location>
        <begin position="169"/>
        <end position="190"/>
    </location>
</feature>
<accession>A0A8T2RE51</accession>
<dbReference type="PANTHER" id="PTHR33492">
    <property type="entry name" value="OSJNBA0043A12.37 PROTEIN-RELATED"/>
    <property type="match status" value="1"/>
</dbReference>
<evidence type="ECO:0000313" key="4">
    <source>
        <dbReference type="Proteomes" id="UP000825935"/>
    </source>
</evidence>
<feature type="compositionally biased region" description="Basic and acidic residues" evidence="1">
    <location>
        <begin position="180"/>
        <end position="190"/>
    </location>
</feature>
<dbReference type="AlphaFoldDB" id="A0A8T2RE51"/>
<gene>
    <name evidence="3" type="ORF">KP509_28G055100</name>
</gene>
<protein>
    <recommendedName>
        <fullName evidence="2">Myb-like domain-containing protein</fullName>
    </recommendedName>
</protein>
<dbReference type="EMBL" id="CM035433">
    <property type="protein sequence ID" value="KAH7294074.1"/>
    <property type="molecule type" value="Genomic_DNA"/>
</dbReference>